<gene>
    <name evidence="1" type="ORF">HG543_27425</name>
</gene>
<keyword evidence="2" id="KW-1185">Reference proteome</keyword>
<dbReference type="Pfam" id="PF14559">
    <property type="entry name" value="TPR_19"/>
    <property type="match status" value="1"/>
</dbReference>
<dbReference type="InterPro" id="IPR019734">
    <property type="entry name" value="TPR_rpt"/>
</dbReference>
<proteinExistence type="predicted"/>
<name>A0A848LLF0_9BACT</name>
<dbReference type="Proteomes" id="UP000518300">
    <property type="component" value="Unassembled WGS sequence"/>
</dbReference>
<organism evidence="1 2">
    <name type="scientific">Pyxidicoccus fallax</name>
    <dbReference type="NCBI Taxonomy" id="394095"/>
    <lineage>
        <taxon>Bacteria</taxon>
        <taxon>Pseudomonadati</taxon>
        <taxon>Myxococcota</taxon>
        <taxon>Myxococcia</taxon>
        <taxon>Myxococcales</taxon>
        <taxon>Cystobacterineae</taxon>
        <taxon>Myxococcaceae</taxon>
        <taxon>Pyxidicoccus</taxon>
    </lineage>
</organism>
<sequence length="196" mass="22790">MNARIKPQTTATRTGADLTVAERRRVSRQVERHFSKQEWKEAERFLREVLRRCPEDHWLISQLAEAVYEQRRYRGALQLQRKAYGLAPRCPMVRFGLATAAAACGETRQARRLFQLLTRTRPETLATGECGEGLRWARGLIADAQYRLGRLAEDEGRKAEARRRYQKYLQLVERPALSIESRRNVQARLRALSRTP</sequence>
<protein>
    <submittedName>
        <fullName evidence="1">Tetratricopeptide repeat protein</fullName>
    </submittedName>
</protein>
<reference evidence="1 2" key="1">
    <citation type="submission" date="2020-04" db="EMBL/GenBank/DDBJ databases">
        <title>Draft genome of Pyxidicoccus fallax type strain.</title>
        <authorList>
            <person name="Whitworth D.E."/>
        </authorList>
    </citation>
    <scope>NUCLEOTIDE SEQUENCE [LARGE SCALE GENOMIC DNA]</scope>
    <source>
        <strain evidence="1 2">DSM 14698</strain>
    </source>
</reference>
<evidence type="ECO:0000313" key="2">
    <source>
        <dbReference type="Proteomes" id="UP000518300"/>
    </source>
</evidence>
<dbReference type="SUPFAM" id="SSF48452">
    <property type="entry name" value="TPR-like"/>
    <property type="match status" value="1"/>
</dbReference>
<dbReference type="Gene3D" id="1.25.40.10">
    <property type="entry name" value="Tetratricopeptide repeat domain"/>
    <property type="match status" value="1"/>
</dbReference>
<dbReference type="AlphaFoldDB" id="A0A848LLF0"/>
<evidence type="ECO:0000313" key="1">
    <source>
        <dbReference type="EMBL" id="NMO18566.1"/>
    </source>
</evidence>
<dbReference type="Pfam" id="PF13174">
    <property type="entry name" value="TPR_6"/>
    <property type="match status" value="1"/>
</dbReference>
<dbReference type="EMBL" id="JABBJJ010000142">
    <property type="protein sequence ID" value="NMO18566.1"/>
    <property type="molecule type" value="Genomic_DNA"/>
</dbReference>
<dbReference type="InterPro" id="IPR011990">
    <property type="entry name" value="TPR-like_helical_dom_sf"/>
</dbReference>
<accession>A0A848LLF0</accession>
<comment type="caution">
    <text evidence="1">The sequence shown here is derived from an EMBL/GenBank/DDBJ whole genome shotgun (WGS) entry which is preliminary data.</text>
</comment>
<dbReference type="RefSeq" id="WP_169347830.1">
    <property type="nucleotide sequence ID" value="NZ_JABBJJ010000142.1"/>
</dbReference>